<feature type="compositionally biased region" description="Polar residues" evidence="1">
    <location>
        <begin position="581"/>
        <end position="600"/>
    </location>
</feature>
<organism evidence="2 3">
    <name type="scientific">Daphnia galeata</name>
    <dbReference type="NCBI Taxonomy" id="27404"/>
    <lineage>
        <taxon>Eukaryota</taxon>
        <taxon>Metazoa</taxon>
        <taxon>Ecdysozoa</taxon>
        <taxon>Arthropoda</taxon>
        <taxon>Crustacea</taxon>
        <taxon>Branchiopoda</taxon>
        <taxon>Diplostraca</taxon>
        <taxon>Cladocera</taxon>
        <taxon>Anomopoda</taxon>
        <taxon>Daphniidae</taxon>
        <taxon>Daphnia</taxon>
    </lineage>
</organism>
<sequence length="996" mass="113556">MKERTPLLENTLKKAPRLKRKRSQRSKRPRTKIASPSAEFFKLKMKKTVIKPTFGCGDYHYKDPYSSTLKSMQEKCKSMLRPTWNKTDFTSPVDYQQLFKQLPDLDITQFEDNFLQKSSHYDDEVTLNFPLIPPRLVQNNNTDFPENWDFSPEILSTKDLQIVKCEAFSGLIYEESSPVNTLYEGAKHIACQPLQFDDPLKMKPSPLLPAIPQENLSPQICLSLSNLKLNLKEVSYPETPPWDYLLDLASQVEDLNIISDGEGKKTIRDVPLEEITEKQQGDFPEEIISDEPVAQLDQVSANIERIELELPAFAINSVRLMEEHLSTCLQVLKDSNSPFIEDLLKECRSLSELRPATTRLTLLKLQEEISNNKLDNPDGKKSGKMLQNILPTLLSLHGVNKALDMFLNIDYEIAYGTLANFEKTHEAILKRDYKTLILQLLRLRPKGPEEYHPKLLELKGLVLRQLSVDDSRKIWIRLYRHSNTTAERIEHMLSSVDVQCEVDPQIECPESEVPFLPSGNYPVFVAEQVSKGFPPSRLSLIIHYEWPLTSSVELDLQFARITQKAIEISRPVRREEMESIPDQQTCPVSKSSTGHLSDSSPFKEMEVDDGSRDSNNQSNPLFSLTTKEPLINSQDETRLNIHDAIQIEPPGESCFVSQLCDEESQEEDCESPIIANECDQISVSDIKADNSPLSESNVAPPIPVVMSSLAASNAELIEAIYREENLDVHECDYEFLGYNARYQPDVLVSASTALLIVHEQENFEETRLRILTASFKCTKCWIIVLAPGIISSSKPPLQWHFLTGLARFYEKKDRKRTETRFQLKQRIALNYHHVAFIIKDVALDEINQDIEPHLQPLSAEAKQMLHIPQLNAVTAPLIAQHFDAKELVTLPVETLCNRIPTLRQTIKILRYCHEMNNEEQELQVEDMDENSSFGKLKHSQPLDLDTESLEECGSRQLPTPKKRAKLDTDHPEEMGTPFSVSQLQDMWCSPSPSGPV</sequence>
<name>A0A8J2WNN2_9CRUS</name>
<dbReference type="EMBL" id="CAKKLH010000314">
    <property type="protein sequence ID" value="CAH0111531.1"/>
    <property type="molecule type" value="Genomic_DNA"/>
</dbReference>
<feature type="compositionally biased region" description="Basic residues" evidence="1">
    <location>
        <begin position="14"/>
        <end position="31"/>
    </location>
</feature>
<accession>A0A8J2WNN2</accession>
<keyword evidence="3" id="KW-1185">Reference proteome</keyword>
<gene>
    <name evidence="2" type="ORF">DGAL_LOCUS15178</name>
</gene>
<proteinExistence type="predicted"/>
<evidence type="ECO:0000256" key="1">
    <source>
        <dbReference type="SAM" id="MobiDB-lite"/>
    </source>
</evidence>
<comment type="caution">
    <text evidence="2">The sequence shown here is derived from an EMBL/GenBank/DDBJ whole genome shotgun (WGS) entry which is preliminary data.</text>
</comment>
<feature type="region of interest" description="Disordered" evidence="1">
    <location>
        <begin position="923"/>
        <end position="996"/>
    </location>
</feature>
<protein>
    <submittedName>
        <fullName evidence="2">Uncharacterized protein</fullName>
    </submittedName>
</protein>
<dbReference type="Proteomes" id="UP000789390">
    <property type="component" value="Unassembled WGS sequence"/>
</dbReference>
<feature type="compositionally biased region" description="Basic and acidic residues" evidence="1">
    <location>
        <begin position="601"/>
        <end position="612"/>
    </location>
</feature>
<feature type="compositionally biased region" description="Polar residues" evidence="1">
    <location>
        <begin position="613"/>
        <end position="629"/>
    </location>
</feature>
<feature type="region of interest" description="Disordered" evidence="1">
    <location>
        <begin position="572"/>
        <end position="629"/>
    </location>
</feature>
<evidence type="ECO:0000313" key="3">
    <source>
        <dbReference type="Proteomes" id="UP000789390"/>
    </source>
</evidence>
<reference evidence="2" key="1">
    <citation type="submission" date="2021-11" db="EMBL/GenBank/DDBJ databases">
        <authorList>
            <person name="Schell T."/>
        </authorList>
    </citation>
    <scope>NUCLEOTIDE SEQUENCE</scope>
    <source>
        <strain evidence="2">M5</strain>
    </source>
</reference>
<dbReference type="AlphaFoldDB" id="A0A8J2WNN2"/>
<dbReference type="OrthoDB" id="6340848at2759"/>
<feature type="region of interest" description="Disordered" evidence="1">
    <location>
        <begin position="1"/>
        <end position="33"/>
    </location>
</feature>
<evidence type="ECO:0000313" key="2">
    <source>
        <dbReference type="EMBL" id="CAH0111531.1"/>
    </source>
</evidence>